<feature type="domain" description="Response regulatory" evidence="2">
    <location>
        <begin position="6"/>
        <end position="121"/>
    </location>
</feature>
<dbReference type="OrthoDB" id="9790669at2"/>
<sequence length="125" mass="13854">MQQPPTVLLVDDIPLFRQAIRDAVESWGARVVAEAANGREALSRYAEYRPDLVFLDIMMPEMDGIEALRWLRRYDPDARVIMCSSIKDSQMIYAAIRLGALDFVPKPFTGARIAEALSLAAGGVA</sequence>
<dbReference type="PANTHER" id="PTHR43228:SF1">
    <property type="entry name" value="TWO-COMPONENT RESPONSE REGULATOR ARR22"/>
    <property type="match status" value="1"/>
</dbReference>
<dbReference type="SMART" id="SM00448">
    <property type="entry name" value="REC"/>
    <property type="match status" value="1"/>
</dbReference>
<dbReference type="GO" id="GO:0000160">
    <property type="term" value="P:phosphorelay signal transduction system"/>
    <property type="evidence" value="ECO:0007669"/>
    <property type="project" value="InterPro"/>
</dbReference>
<dbReference type="PROSITE" id="PS50110">
    <property type="entry name" value="RESPONSE_REGULATORY"/>
    <property type="match status" value="1"/>
</dbReference>
<dbReference type="InterPro" id="IPR052048">
    <property type="entry name" value="ST_Response_Regulator"/>
</dbReference>
<reference evidence="4" key="1">
    <citation type="journal article" date="2013" name="Stand. Genomic Sci.">
        <title>Complete genome sequence of the halophilic bacterium Spirochaeta africana type strain (Z-7692(T)) from the alkaline Lake Magadi in the East African Rift.</title>
        <authorList>
            <person name="Liolos K."/>
            <person name="Abt B."/>
            <person name="Scheuner C."/>
            <person name="Teshima H."/>
            <person name="Held B."/>
            <person name="Lapidus A."/>
            <person name="Nolan M."/>
            <person name="Lucas S."/>
            <person name="Deshpande S."/>
            <person name="Cheng J.F."/>
            <person name="Tapia R."/>
            <person name="Goodwin L.A."/>
            <person name="Pitluck S."/>
            <person name="Pagani I."/>
            <person name="Ivanova N."/>
            <person name="Mavromatis K."/>
            <person name="Mikhailova N."/>
            <person name="Huntemann M."/>
            <person name="Pati A."/>
            <person name="Chen A."/>
            <person name="Palaniappan K."/>
            <person name="Land M."/>
            <person name="Rohde M."/>
            <person name="Tindall B.J."/>
            <person name="Detter J.C."/>
            <person name="Goker M."/>
            <person name="Bristow J."/>
            <person name="Eisen J.A."/>
            <person name="Markowitz V."/>
            <person name="Hugenholtz P."/>
            <person name="Woyke T."/>
            <person name="Klenk H.P."/>
            <person name="Kyrpides N.C."/>
        </authorList>
    </citation>
    <scope>NUCLEOTIDE SEQUENCE</scope>
    <source>
        <strain evidence="4">ATCC 700263 / DSM 8902 / Z-7692</strain>
    </source>
</reference>
<keyword evidence="1" id="KW-0597">Phosphoprotein</keyword>
<keyword evidence="4" id="KW-1185">Reference proteome</keyword>
<dbReference type="PATRIC" id="fig|889378.3.peg.1057"/>
<dbReference type="SUPFAM" id="SSF52172">
    <property type="entry name" value="CheY-like"/>
    <property type="match status" value="1"/>
</dbReference>
<evidence type="ECO:0000259" key="2">
    <source>
        <dbReference type="PROSITE" id="PS50110"/>
    </source>
</evidence>
<proteinExistence type="predicted"/>
<dbReference type="PANTHER" id="PTHR43228">
    <property type="entry name" value="TWO-COMPONENT RESPONSE REGULATOR"/>
    <property type="match status" value="1"/>
</dbReference>
<dbReference type="GO" id="GO:0003677">
    <property type="term" value="F:DNA binding"/>
    <property type="evidence" value="ECO:0007669"/>
    <property type="project" value="UniProtKB-KW"/>
</dbReference>
<gene>
    <name evidence="3" type="ordered locus">Spiaf_1056</name>
</gene>
<dbReference type="EMBL" id="CP003282">
    <property type="protein sequence ID" value="AFG37143.1"/>
    <property type="molecule type" value="Genomic_DNA"/>
</dbReference>
<keyword evidence="3" id="KW-0238">DNA-binding</keyword>
<evidence type="ECO:0000313" key="4">
    <source>
        <dbReference type="Proteomes" id="UP000007383"/>
    </source>
</evidence>
<name>H9UI00_SPIAZ</name>
<dbReference type="InterPro" id="IPR011006">
    <property type="entry name" value="CheY-like_superfamily"/>
</dbReference>
<dbReference type="InterPro" id="IPR001789">
    <property type="entry name" value="Sig_transdc_resp-reg_receiver"/>
</dbReference>
<evidence type="ECO:0000313" key="3">
    <source>
        <dbReference type="EMBL" id="AFG37143.1"/>
    </source>
</evidence>
<dbReference type="Pfam" id="PF00072">
    <property type="entry name" value="Response_reg"/>
    <property type="match status" value="1"/>
</dbReference>
<feature type="modified residue" description="4-aspartylphosphate" evidence="1">
    <location>
        <position position="56"/>
    </location>
</feature>
<dbReference type="Gene3D" id="3.40.50.2300">
    <property type="match status" value="1"/>
</dbReference>
<dbReference type="STRING" id="889378.Spiaf_1056"/>
<dbReference type="RefSeq" id="WP_014455135.1">
    <property type="nucleotide sequence ID" value="NC_017098.1"/>
</dbReference>
<dbReference type="HOGENOM" id="CLU_000445_69_15_12"/>
<dbReference type="eggNOG" id="COG2201">
    <property type="taxonomic scope" value="Bacteria"/>
</dbReference>
<evidence type="ECO:0000256" key="1">
    <source>
        <dbReference type="PROSITE-ProRule" id="PRU00169"/>
    </source>
</evidence>
<accession>H9UI00</accession>
<protein>
    <submittedName>
        <fullName evidence="3">Response regulator containing CheY-like receiver domain and AraC-type DNA-binding domain</fullName>
    </submittedName>
</protein>
<dbReference type="AlphaFoldDB" id="H9UI00"/>
<dbReference type="Proteomes" id="UP000007383">
    <property type="component" value="Chromosome"/>
</dbReference>
<dbReference type="KEGG" id="sfc:Spiaf_1056"/>
<organism evidence="3 4">
    <name type="scientific">Spirochaeta africana (strain ATCC 700263 / DSM 8902 / Z-7692)</name>
    <dbReference type="NCBI Taxonomy" id="889378"/>
    <lineage>
        <taxon>Bacteria</taxon>
        <taxon>Pseudomonadati</taxon>
        <taxon>Spirochaetota</taxon>
        <taxon>Spirochaetia</taxon>
        <taxon>Spirochaetales</taxon>
        <taxon>Spirochaetaceae</taxon>
        <taxon>Spirochaeta</taxon>
    </lineage>
</organism>